<dbReference type="AlphaFoldDB" id="A0A0L0CQJ9"/>
<name>A0A0L0CQJ9_LUCCU</name>
<reference evidence="1 2" key="1">
    <citation type="journal article" date="2015" name="Nat. Commun.">
        <title>Lucilia cuprina genome unlocks parasitic fly biology to underpin future interventions.</title>
        <authorList>
            <person name="Anstead C.A."/>
            <person name="Korhonen P.K."/>
            <person name="Young N.D."/>
            <person name="Hall R.S."/>
            <person name="Jex A.R."/>
            <person name="Murali S.C."/>
            <person name="Hughes D.S."/>
            <person name="Lee S.F."/>
            <person name="Perry T."/>
            <person name="Stroehlein A.J."/>
            <person name="Ansell B.R."/>
            <person name="Breugelmans B."/>
            <person name="Hofmann A."/>
            <person name="Qu J."/>
            <person name="Dugan S."/>
            <person name="Lee S.L."/>
            <person name="Chao H."/>
            <person name="Dinh H."/>
            <person name="Han Y."/>
            <person name="Doddapaneni H.V."/>
            <person name="Worley K.C."/>
            <person name="Muzny D.M."/>
            <person name="Ioannidis P."/>
            <person name="Waterhouse R.M."/>
            <person name="Zdobnov E.M."/>
            <person name="James P.J."/>
            <person name="Bagnall N.H."/>
            <person name="Kotze A.C."/>
            <person name="Gibbs R.A."/>
            <person name="Richards S."/>
            <person name="Batterham P."/>
            <person name="Gasser R.B."/>
        </authorList>
    </citation>
    <scope>NUCLEOTIDE SEQUENCE [LARGE SCALE GENOMIC DNA]</scope>
    <source>
        <strain evidence="1 2">LS</strain>
        <tissue evidence="1">Full body</tissue>
    </source>
</reference>
<evidence type="ECO:0000313" key="2">
    <source>
        <dbReference type="Proteomes" id="UP000037069"/>
    </source>
</evidence>
<accession>A0A0L0CQJ9</accession>
<evidence type="ECO:0000313" key="1">
    <source>
        <dbReference type="EMBL" id="KNC34650.1"/>
    </source>
</evidence>
<sequence>MPHNPDRDNYPNISNYVSEMTLTGTYDSFSELENNPEAHSETVAFYQGKNTEQHRATAIIYHVQNPEQHRAYS</sequence>
<comment type="caution">
    <text evidence="1">The sequence shown here is derived from an EMBL/GenBank/DDBJ whole genome shotgun (WGS) entry which is preliminary data.</text>
</comment>
<protein>
    <submittedName>
        <fullName evidence="1">Uncharacterized protein</fullName>
    </submittedName>
</protein>
<keyword evidence="2" id="KW-1185">Reference proteome</keyword>
<organism evidence="1 2">
    <name type="scientific">Lucilia cuprina</name>
    <name type="common">Green bottle fly</name>
    <name type="synonym">Australian sheep blowfly</name>
    <dbReference type="NCBI Taxonomy" id="7375"/>
    <lineage>
        <taxon>Eukaryota</taxon>
        <taxon>Metazoa</taxon>
        <taxon>Ecdysozoa</taxon>
        <taxon>Arthropoda</taxon>
        <taxon>Hexapoda</taxon>
        <taxon>Insecta</taxon>
        <taxon>Pterygota</taxon>
        <taxon>Neoptera</taxon>
        <taxon>Endopterygota</taxon>
        <taxon>Diptera</taxon>
        <taxon>Brachycera</taxon>
        <taxon>Muscomorpha</taxon>
        <taxon>Oestroidea</taxon>
        <taxon>Calliphoridae</taxon>
        <taxon>Luciliinae</taxon>
        <taxon>Lucilia</taxon>
    </lineage>
</organism>
<proteinExistence type="predicted"/>
<dbReference type="Proteomes" id="UP000037069">
    <property type="component" value="Unassembled WGS sequence"/>
</dbReference>
<dbReference type="EMBL" id="JRES01000038">
    <property type="protein sequence ID" value="KNC34650.1"/>
    <property type="molecule type" value="Genomic_DNA"/>
</dbReference>
<gene>
    <name evidence="1" type="ORF">FF38_07360</name>
</gene>